<gene>
    <name evidence="13" type="ordered locus">Aazo_4868</name>
</gene>
<sequence length="492" mass="56606">MTAIFILSFSLRFWGLDRFNTLVFDEIYFAQFGNNYLTHTPFFNAHPPLSQYIIGLGIWIGNHIPFWQHTVNGSTGSLLSPWSYRWANAFAGSLIPLIVILLTYQLSYRRGFALLAGFITACDGLLLVESRYALSNIYIVLFGLIGQWFFLLALGKQNKQRWFALVIAGISFGASVGTKWNGLWFLVGTYGMWIAAWIIRWLQSFAPSSRVPLFSYLHPLINSTNPQFNSDEINIQTPLQNLTQINIVQMLSCLGIIPAAIYSLIWIPHLQLDTRYGFIEVHKQILQFHLQLGGNSSSVHPYCAAWYKWPLLTRPMAYYYQTAQSFKDPLPVFGPPLPPGAGKVVYDVHAMGNPFLWWFGLSAMIFLIGMLFAKIVISGIQQKRVFIPKNMGVDTWIGLYIVINYAANFLPWVKVNRCVFIYHYMCAVVFTFIALAWFIDQCLRSYYPKLRILGLTITFTIMVAFIFWMPIYLGLPISTDDYRMRMWFNSWI</sequence>
<dbReference type="Proteomes" id="UP000001511">
    <property type="component" value="Chromosome"/>
</dbReference>
<evidence type="ECO:0000259" key="12">
    <source>
        <dbReference type="Pfam" id="PF16192"/>
    </source>
</evidence>
<dbReference type="InterPro" id="IPR027005">
    <property type="entry name" value="PMT-like"/>
</dbReference>
<dbReference type="PANTHER" id="PTHR10050:SF46">
    <property type="entry name" value="PROTEIN O-MANNOSYL-TRANSFERASE 2"/>
    <property type="match status" value="1"/>
</dbReference>
<dbReference type="KEGG" id="naz:Aazo_4868"/>
<feature type="transmembrane region" description="Helical" evidence="10">
    <location>
        <begin position="111"/>
        <end position="128"/>
    </location>
</feature>
<feature type="domain" description="ArnT-like N-terminal" evidence="11">
    <location>
        <begin position="3"/>
        <end position="269"/>
    </location>
</feature>
<dbReference type="GO" id="GO:0004169">
    <property type="term" value="F:dolichyl-phosphate-mannose-protein mannosyltransferase activity"/>
    <property type="evidence" value="ECO:0007669"/>
    <property type="project" value="UniProtKB-UniRule"/>
</dbReference>
<feature type="transmembrane region" description="Helical" evidence="10">
    <location>
        <begin position="161"/>
        <end position="177"/>
    </location>
</feature>
<evidence type="ECO:0000256" key="6">
    <source>
        <dbReference type="ARBA" id="ARBA00022692"/>
    </source>
</evidence>
<keyword evidence="4 10" id="KW-0328">Glycosyltransferase</keyword>
<dbReference type="Pfam" id="PF02366">
    <property type="entry name" value="PMT"/>
    <property type="match status" value="1"/>
</dbReference>
<dbReference type="Pfam" id="PF16192">
    <property type="entry name" value="PMT_4TMC"/>
    <property type="match status" value="1"/>
</dbReference>
<evidence type="ECO:0000256" key="8">
    <source>
        <dbReference type="ARBA" id="ARBA00023136"/>
    </source>
</evidence>
<evidence type="ECO:0000256" key="1">
    <source>
        <dbReference type="ARBA" id="ARBA00004127"/>
    </source>
</evidence>
<dbReference type="InterPro" id="IPR003342">
    <property type="entry name" value="ArnT-like_N"/>
</dbReference>
<evidence type="ECO:0000256" key="2">
    <source>
        <dbReference type="ARBA" id="ARBA00004922"/>
    </source>
</evidence>
<accession>D7DYD6</accession>
<dbReference type="EC" id="2.4.1.-" evidence="10"/>
<dbReference type="AlphaFoldDB" id="D7DYD6"/>
<protein>
    <recommendedName>
        <fullName evidence="9 10">Polyprenol-phosphate-mannose--protein mannosyltransferase</fullName>
        <ecNumber evidence="10">2.4.1.-</ecNumber>
    </recommendedName>
</protein>
<dbReference type="STRING" id="551115.Aazo_4868"/>
<evidence type="ECO:0000256" key="5">
    <source>
        <dbReference type="ARBA" id="ARBA00022679"/>
    </source>
</evidence>
<keyword evidence="6 10" id="KW-0812">Transmembrane</keyword>
<dbReference type="InterPro" id="IPR032421">
    <property type="entry name" value="PMT_4TMC"/>
</dbReference>
<dbReference type="CAZy" id="GT39">
    <property type="family name" value="Glycosyltransferase Family 39"/>
</dbReference>
<evidence type="ECO:0000256" key="4">
    <source>
        <dbReference type="ARBA" id="ARBA00022676"/>
    </source>
</evidence>
<comment type="subcellular location">
    <subcellularLocation>
        <location evidence="10">Cell membrane</location>
    </subcellularLocation>
    <subcellularLocation>
        <location evidence="1">Endomembrane system</location>
        <topology evidence="1">Multi-pass membrane protein</topology>
    </subcellularLocation>
</comment>
<feature type="transmembrane region" description="Helical" evidence="10">
    <location>
        <begin position="421"/>
        <end position="440"/>
    </location>
</feature>
<evidence type="ECO:0000313" key="14">
    <source>
        <dbReference type="Proteomes" id="UP000001511"/>
    </source>
</evidence>
<feature type="transmembrane region" description="Helical" evidence="10">
    <location>
        <begin position="452"/>
        <end position="475"/>
    </location>
</feature>
<dbReference type="PANTHER" id="PTHR10050">
    <property type="entry name" value="DOLICHYL-PHOSPHATE-MANNOSE--PROTEIN MANNOSYLTRANSFERASE"/>
    <property type="match status" value="1"/>
</dbReference>
<keyword evidence="14" id="KW-1185">Reference proteome</keyword>
<evidence type="ECO:0000259" key="11">
    <source>
        <dbReference type="Pfam" id="PF02366"/>
    </source>
</evidence>
<keyword evidence="5 10" id="KW-0808">Transferase</keyword>
<dbReference type="GO" id="GO:0005886">
    <property type="term" value="C:plasma membrane"/>
    <property type="evidence" value="ECO:0007669"/>
    <property type="project" value="UniProtKB-SubCell"/>
</dbReference>
<feature type="domain" description="Protein O-mannosyl-transferase C-terminal four TM" evidence="12">
    <location>
        <begin position="277"/>
        <end position="491"/>
    </location>
</feature>
<keyword evidence="7 10" id="KW-1133">Transmembrane helix</keyword>
<feature type="transmembrane region" description="Helical" evidence="10">
    <location>
        <begin position="397"/>
        <end position="415"/>
    </location>
</feature>
<feature type="transmembrane region" description="Helical" evidence="10">
    <location>
        <begin position="355"/>
        <end position="377"/>
    </location>
</feature>
<evidence type="ECO:0000256" key="3">
    <source>
        <dbReference type="ARBA" id="ARBA00007222"/>
    </source>
</evidence>
<dbReference type="HOGENOM" id="CLU_038359_0_0_3"/>
<organism evidence="13 14">
    <name type="scientific">Nostoc azollae (strain 0708)</name>
    <name type="common">Anabaena azollae (strain 0708)</name>
    <dbReference type="NCBI Taxonomy" id="551115"/>
    <lineage>
        <taxon>Bacteria</taxon>
        <taxon>Bacillati</taxon>
        <taxon>Cyanobacteriota</taxon>
        <taxon>Cyanophyceae</taxon>
        <taxon>Nostocales</taxon>
        <taxon>Nostocaceae</taxon>
        <taxon>Trichormus</taxon>
    </lineage>
</organism>
<feature type="transmembrane region" description="Helical" evidence="10">
    <location>
        <begin position="86"/>
        <end position="104"/>
    </location>
</feature>
<dbReference type="eggNOG" id="COG1928">
    <property type="taxonomic scope" value="Bacteria"/>
</dbReference>
<dbReference type="GO" id="GO:0012505">
    <property type="term" value="C:endomembrane system"/>
    <property type="evidence" value="ECO:0007669"/>
    <property type="project" value="UniProtKB-SubCell"/>
</dbReference>
<proteinExistence type="inferred from homology"/>
<evidence type="ECO:0000256" key="10">
    <source>
        <dbReference type="RuleBase" id="RU367007"/>
    </source>
</evidence>
<feature type="transmembrane region" description="Helical" evidence="10">
    <location>
        <begin position="247"/>
        <end position="267"/>
    </location>
</feature>
<comment type="similarity">
    <text evidence="3 10">Belongs to the glycosyltransferase 39 family.</text>
</comment>
<name>D7DYD6_NOSA0</name>
<comment type="pathway">
    <text evidence="2 10">Protein modification; protein glycosylation.</text>
</comment>
<evidence type="ECO:0000256" key="7">
    <source>
        <dbReference type="ARBA" id="ARBA00022989"/>
    </source>
</evidence>
<keyword evidence="8 10" id="KW-0472">Membrane</keyword>
<reference evidence="13 14" key="1">
    <citation type="journal article" date="2010" name="PLoS ONE">
        <title>Genome erosion in a nitrogen-fixing vertically transmitted endosymbiotic multicellular cyanobacterium.</title>
        <authorList>
            <person name="Ran L."/>
            <person name="Larsson J."/>
            <person name="Vigil-Stenman T."/>
            <person name="Nylander J.A."/>
            <person name="Ininbergs K."/>
            <person name="Zheng W.W."/>
            <person name="Lapidus A."/>
            <person name="Lowry S."/>
            <person name="Haselkorn R."/>
            <person name="Bergman B."/>
        </authorList>
    </citation>
    <scope>NUCLEOTIDE SEQUENCE [LARGE SCALE GENOMIC DNA]</scope>
    <source>
        <strain evidence="13 14">0708</strain>
    </source>
</reference>
<evidence type="ECO:0000313" key="13">
    <source>
        <dbReference type="EMBL" id="ADI66014.1"/>
    </source>
</evidence>
<evidence type="ECO:0000256" key="9">
    <source>
        <dbReference type="ARBA" id="ARBA00093617"/>
    </source>
</evidence>
<keyword evidence="10" id="KW-1003">Cell membrane</keyword>
<comment type="function">
    <text evidence="10">Protein O-mannosyltransferase that catalyzes the transfer of a single mannose residue from a polyprenol phospho-mannosyl lipidic donor to the hydroxyl group of selected serine and threonine residues in acceptor proteins.</text>
</comment>
<feature type="transmembrane region" description="Helical" evidence="10">
    <location>
        <begin position="134"/>
        <end position="154"/>
    </location>
</feature>
<dbReference type="EMBL" id="CP002059">
    <property type="protein sequence ID" value="ADI66014.1"/>
    <property type="molecule type" value="Genomic_DNA"/>
</dbReference>
<dbReference type="UniPathway" id="UPA00378"/>